<evidence type="ECO:0000313" key="2">
    <source>
        <dbReference type="EMBL" id="ETX02874.1"/>
    </source>
</evidence>
<dbReference type="Proteomes" id="UP000019141">
    <property type="component" value="Unassembled WGS sequence"/>
</dbReference>
<comment type="caution">
    <text evidence="2">The sequence shown here is derived from an EMBL/GenBank/DDBJ whole genome shotgun (WGS) entry which is preliminary data.</text>
</comment>
<gene>
    <name evidence="2" type="ORF">ETSY1_01985</name>
</gene>
<dbReference type="GO" id="GO:0016491">
    <property type="term" value="F:oxidoreductase activity"/>
    <property type="evidence" value="ECO:0007669"/>
    <property type="project" value="InterPro"/>
</dbReference>
<dbReference type="SUPFAM" id="SSF54373">
    <property type="entry name" value="FAD-linked reductases, C-terminal domain"/>
    <property type="match status" value="1"/>
</dbReference>
<feature type="non-terminal residue" evidence="2">
    <location>
        <position position="1"/>
    </location>
</feature>
<keyword evidence="3" id="KW-1185">Reference proteome</keyword>
<dbReference type="Gene3D" id="3.90.660.10">
    <property type="match status" value="1"/>
</dbReference>
<accession>W4LXS0</accession>
<dbReference type="EMBL" id="AZHW01000101">
    <property type="protein sequence ID" value="ETX02874.1"/>
    <property type="molecule type" value="Genomic_DNA"/>
</dbReference>
<organism evidence="2 3">
    <name type="scientific">Entotheonella factor</name>
    <dbReference type="NCBI Taxonomy" id="1429438"/>
    <lineage>
        <taxon>Bacteria</taxon>
        <taxon>Pseudomonadati</taxon>
        <taxon>Nitrospinota/Tectimicrobiota group</taxon>
        <taxon>Candidatus Tectimicrobiota</taxon>
        <taxon>Candidatus Entotheonellia</taxon>
        <taxon>Candidatus Entotheonellales</taxon>
        <taxon>Candidatus Entotheonellaceae</taxon>
        <taxon>Candidatus Entotheonella</taxon>
    </lineage>
</organism>
<dbReference type="Pfam" id="PF01593">
    <property type="entry name" value="Amino_oxidase"/>
    <property type="match status" value="1"/>
</dbReference>
<dbReference type="InterPro" id="IPR036188">
    <property type="entry name" value="FAD/NAD-bd_sf"/>
</dbReference>
<reference evidence="2 3" key="1">
    <citation type="journal article" date="2014" name="Nature">
        <title>An environmental bacterial taxon with a large and distinct metabolic repertoire.</title>
        <authorList>
            <person name="Wilson M.C."/>
            <person name="Mori T."/>
            <person name="Ruckert C."/>
            <person name="Uria A.R."/>
            <person name="Helf M.J."/>
            <person name="Takada K."/>
            <person name="Gernert C."/>
            <person name="Steffens U.A."/>
            <person name="Heycke N."/>
            <person name="Schmitt S."/>
            <person name="Rinke C."/>
            <person name="Helfrich E.J."/>
            <person name="Brachmann A.O."/>
            <person name="Gurgui C."/>
            <person name="Wakimoto T."/>
            <person name="Kracht M."/>
            <person name="Crusemann M."/>
            <person name="Hentschel U."/>
            <person name="Abe I."/>
            <person name="Matsunaga S."/>
            <person name="Kalinowski J."/>
            <person name="Takeyama H."/>
            <person name="Piel J."/>
        </authorList>
    </citation>
    <scope>NUCLEOTIDE SEQUENCE [LARGE SCALE GENOMIC DNA]</scope>
    <source>
        <strain evidence="3">TSY1</strain>
    </source>
</reference>
<proteinExistence type="predicted"/>
<dbReference type="AlphaFoldDB" id="W4LXS0"/>
<feature type="domain" description="Amine oxidase" evidence="1">
    <location>
        <begin position="5"/>
        <end position="224"/>
    </location>
</feature>
<dbReference type="SUPFAM" id="SSF51905">
    <property type="entry name" value="FAD/NAD(P)-binding domain"/>
    <property type="match status" value="1"/>
</dbReference>
<protein>
    <recommendedName>
        <fullName evidence="1">Amine oxidase domain-containing protein</fullName>
    </recommendedName>
</protein>
<dbReference type="InterPro" id="IPR002937">
    <property type="entry name" value="Amino_oxidase"/>
</dbReference>
<evidence type="ECO:0000259" key="1">
    <source>
        <dbReference type="Pfam" id="PF01593"/>
    </source>
</evidence>
<name>W4LXS0_ENTF1</name>
<dbReference type="HOGENOM" id="CLU_1229123_0_0_7"/>
<sequence>PERWERARVEVTYQDRILGGNVTKRADYCISNIPLPVLKNRDNIKANFSDEFEWAVQQGTFADTCKVGWQANERFWETKNQIYGGISWIDNIITQMWYPSNDYFSKKGTLTGAYNFRDRAKVLGDMSLSERLRVARQGAEKLHPEFANTQLVPEAQGLSIAWQNVPFQLGGWANWNPDNPDDDKAYGRLLKPDGPNGQFWIVGDQVSTLPGWQEGAMMSAEHVVYLIAAPETRRLGAADSVQAPDTRSIVEGSFSYNR</sequence>
<evidence type="ECO:0000313" key="3">
    <source>
        <dbReference type="Proteomes" id="UP000019141"/>
    </source>
</evidence>